<reference evidence="1 2" key="1">
    <citation type="journal article" date="2015" name="Genome Announc.">
        <title>Genome Sequences of Cluster G Mycobacteriophages Cambiare, FlagStaff, and MOOREtheMARYer.</title>
        <authorList>
            <person name="Pope W.H."/>
            <person name="Augustine D.A."/>
            <person name="Carroll D.C."/>
            <person name="Duncan J.C."/>
            <person name="Harwi K.M."/>
            <person name="Howry R."/>
            <person name="Jagessar B."/>
            <person name="Lum B.A."/>
            <person name="Meinert J.W."/>
            <person name="Migliozzi J.S."/>
            <person name="Milliken K.A."/>
            <person name="Mitchell C.J."/>
            <person name="Nalatwad A.S."/>
            <person name="Orlandini K.C."/>
            <person name="Rhein M.J."/>
            <person name="Saravanan V."/>
            <person name="Seese B.A."/>
            <person name="Schiebel J.G."/>
            <person name="Thomas K.B."/>
            <person name="Adkins N.L."/>
            <person name="Cohen K.L."/>
            <person name="Iyengar V.B."/>
            <person name="Kim H."/>
            <person name="Kramer Z.J."/>
            <person name="Montgomery M.T."/>
            <person name="Schafer C.E."/>
            <person name="Wilkes K.E."/>
            <person name="Grubb S.R."/>
            <person name="Warner M.H."/>
            <person name="Bowman C.A."/>
            <person name="Russell D.A."/>
            <person name="Hatfull G.F."/>
        </authorList>
    </citation>
    <scope>NUCLEOTIDE SEQUENCE [LARGE SCALE GENOMIC DNA]</scope>
</reference>
<evidence type="ECO:0000313" key="1">
    <source>
        <dbReference type="EMBL" id="AKF14537.1"/>
    </source>
</evidence>
<dbReference type="Proteomes" id="UP000201500">
    <property type="component" value="Segment"/>
</dbReference>
<sequence length="60" mass="6452">MSGSMDDQQVRLVNVDDECVFAVIAFPNGTVDLKSRLTPAELADALRSLADAIDRKASTN</sequence>
<accession>A0A0F6SJN7</accession>
<dbReference type="RefSeq" id="YP_009209517.1">
    <property type="nucleotide sequence ID" value="NC_028922.1"/>
</dbReference>
<dbReference type="GeneID" id="26635931"/>
<dbReference type="EMBL" id="KR080198">
    <property type="protein sequence ID" value="AKF14537.1"/>
    <property type="molecule type" value="Genomic_DNA"/>
</dbReference>
<organism evidence="1 2">
    <name type="scientific">Mycobacterium phage Cambiare</name>
    <dbReference type="NCBI Taxonomy" id="1647305"/>
    <lineage>
        <taxon>Viruses</taxon>
        <taxon>Duplodnaviria</taxon>
        <taxon>Heunggongvirae</taxon>
        <taxon>Uroviricota</taxon>
        <taxon>Caudoviricetes</taxon>
        <taxon>Gclasvirinae</taxon>
        <taxon>Avocadovirus</taxon>
        <taxon>Avocadovirus cambiare</taxon>
    </lineage>
</organism>
<proteinExistence type="predicted"/>
<dbReference type="OrthoDB" id="28739at10239"/>
<gene>
    <name evidence="1" type="primary">35</name>
    <name evidence="1" type="ORF">SEA_CAMBIARE_35</name>
</gene>
<dbReference type="KEGG" id="vg:26635931"/>
<dbReference type="InterPro" id="IPR055856">
    <property type="entry name" value="DUF7433"/>
</dbReference>
<name>A0A0F6SJN7_9CAUD</name>
<protein>
    <submittedName>
        <fullName evidence="1">Uncharacterized protein</fullName>
    </submittedName>
</protein>
<evidence type="ECO:0000313" key="2">
    <source>
        <dbReference type="Proteomes" id="UP000201500"/>
    </source>
</evidence>
<dbReference type="Pfam" id="PF24212">
    <property type="entry name" value="DUF7433"/>
    <property type="match status" value="1"/>
</dbReference>
<keyword evidence="2" id="KW-1185">Reference proteome</keyword>